<evidence type="ECO:0000313" key="2">
    <source>
        <dbReference type="Proteomes" id="UP000582981"/>
    </source>
</evidence>
<accession>A0A7Y7WKK9</accession>
<gene>
    <name evidence="1" type="ORF">HX829_32960</name>
</gene>
<sequence>MDLTLMMRQKNTMVTDFKTLRTLDVFVGNEVVNLKREQGGMGLELSAVNWFIEDGSRDVLLNILSFIFDLFERKMPEYELWLFSGHSAWQPDTRVVRYRRLWGSLKARGLEVSGGQRSKDYIVERNGGVKFFGALRLPDLSVENILKLMIEERCSYVVVLPSNFDVETIVREGWSGRVIEDVSFFRRVSDCGGLIVKYFGEFDDRERGFLSIGRLELVQALWSD</sequence>
<evidence type="ECO:0000313" key="1">
    <source>
        <dbReference type="EMBL" id="NWB51286.1"/>
    </source>
</evidence>
<proteinExistence type="predicted"/>
<organism evidence="1 2">
    <name type="scientific">Pseudomonas gingeri</name>
    <dbReference type="NCBI Taxonomy" id="117681"/>
    <lineage>
        <taxon>Bacteria</taxon>
        <taxon>Pseudomonadati</taxon>
        <taxon>Pseudomonadota</taxon>
        <taxon>Gammaproteobacteria</taxon>
        <taxon>Pseudomonadales</taxon>
        <taxon>Pseudomonadaceae</taxon>
        <taxon>Pseudomonas</taxon>
    </lineage>
</organism>
<comment type="caution">
    <text evidence="1">The sequence shown here is derived from an EMBL/GenBank/DDBJ whole genome shotgun (WGS) entry which is preliminary data.</text>
</comment>
<protein>
    <submittedName>
        <fullName evidence="1">Uncharacterized protein</fullName>
    </submittedName>
</protein>
<dbReference type="Proteomes" id="UP000582981">
    <property type="component" value="Unassembled WGS sequence"/>
</dbReference>
<reference evidence="1 2" key="1">
    <citation type="submission" date="2020-04" db="EMBL/GenBank/DDBJ databases">
        <title>Molecular characterization of pseudomonads from Agaricus bisporus reveal novel blotch 2 pathogens in Western Europe.</title>
        <authorList>
            <person name="Taparia T."/>
            <person name="Krijger M."/>
            <person name="Haynes E."/>
            <person name="Elpinstone J.G."/>
            <person name="Noble R."/>
            <person name="Van Der Wolf J."/>
        </authorList>
    </citation>
    <scope>NUCLEOTIDE SEQUENCE [LARGE SCALE GENOMIC DNA]</scope>
    <source>
        <strain evidence="1 2">F1001</strain>
    </source>
</reference>
<name>A0A7Y7WKK9_9PSED</name>
<dbReference type="EMBL" id="JACAPU010000078">
    <property type="protein sequence ID" value="NWB51286.1"/>
    <property type="molecule type" value="Genomic_DNA"/>
</dbReference>
<dbReference type="RefSeq" id="WP_177145920.1">
    <property type="nucleotide sequence ID" value="NZ_JACAPU010000078.1"/>
</dbReference>
<dbReference type="AlphaFoldDB" id="A0A7Y7WKK9"/>